<evidence type="ECO:0000313" key="2">
    <source>
        <dbReference type="Proteomes" id="UP000281474"/>
    </source>
</evidence>
<organism evidence="1 2">
    <name type="scientific">Parashewanella curva</name>
    <dbReference type="NCBI Taxonomy" id="2338552"/>
    <lineage>
        <taxon>Bacteria</taxon>
        <taxon>Pseudomonadati</taxon>
        <taxon>Pseudomonadota</taxon>
        <taxon>Gammaproteobacteria</taxon>
        <taxon>Alteromonadales</taxon>
        <taxon>Shewanellaceae</taxon>
        <taxon>Parashewanella</taxon>
    </lineage>
</organism>
<keyword evidence="2" id="KW-1185">Reference proteome</keyword>
<dbReference type="EMBL" id="QZEI01000040">
    <property type="protein sequence ID" value="RLV59235.1"/>
    <property type="molecule type" value="Genomic_DNA"/>
</dbReference>
<protein>
    <submittedName>
        <fullName evidence="1">Uncharacterized protein</fullName>
    </submittedName>
</protein>
<proteinExistence type="predicted"/>
<sequence length="231" mass="26063">MAASKPSIGYQQVLQQEFKPQQEPSSPSQVGLEVNGLYWSTAPAPALFNSISSACPDYTPQPANGELSNWYSPFGLALVDQSAHFYSHQQQMTGQITQARTDSAAFMNIKELQDAVTEYISDTVSQPSQRIPAEKYRLIVRKILASSLDENLKALSKEAILSAYMSSQKSHNTNVLLSGLFRAQFTLQQLIQNYNITYRIYQQSNAQKVHKLLMQQWTEIESQYEQLLIMT</sequence>
<reference evidence="1 2" key="1">
    <citation type="submission" date="2018-09" db="EMBL/GenBank/DDBJ databases">
        <title>Phylogeny of the Shewanellaceae, and recommendation for two new genera, Pseudoshewanella and Parashewanella.</title>
        <authorList>
            <person name="Wang G."/>
        </authorList>
    </citation>
    <scope>NUCLEOTIDE SEQUENCE [LARGE SCALE GENOMIC DNA]</scope>
    <source>
        <strain evidence="1 2">C51</strain>
    </source>
</reference>
<evidence type="ECO:0000313" key="1">
    <source>
        <dbReference type="EMBL" id="RLV59235.1"/>
    </source>
</evidence>
<comment type="caution">
    <text evidence="1">The sequence shown here is derived from an EMBL/GenBank/DDBJ whole genome shotgun (WGS) entry which is preliminary data.</text>
</comment>
<dbReference type="Proteomes" id="UP000281474">
    <property type="component" value="Unassembled WGS sequence"/>
</dbReference>
<dbReference type="RefSeq" id="WP_121839471.1">
    <property type="nucleotide sequence ID" value="NZ_ML014789.1"/>
</dbReference>
<name>A0A3L8PV03_9GAMM</name>
<gene>
    <name evidence="1" type="ORF">D5018_13215</name>
</gene>
<accession>A0A3L8PV03</accession>
<dbReference type="AlphaFoldDB" id="A0A3L8PV03"/>